<keyword evidence="3" id="KW-1185">Reference proteome</keyword>
<feature type="compositionally biased region" description="Basic and acidic residues" evidence="1">
    <location>
        <begin position="118"/>
        <end position="127"/>
    </location>
</feature>
<accession>A0A366S6P7</accession>
<gene>
    <name evidence="2" type="ORF">FIESC28_02267</name>
</gene>
<evidence type="ECO:0000256" key="1">
    <source>
        <dbReference type="SAM" id="MobiDB-lite"/>
    </source>
</evidence>
<protein>
    <submittedName>
        <fullName evidence="2">Uncharacterized protein</fullName>
    </submittedName>
</protein>
<dbReference type="Proteomes" id="UP000253153">
    <property type="component" value="Unassembled WGS sequence"/>
</dbReference>
<evidence type="ECO:0000313" key="3">
    <source>
        <dbReference type="Proteomes" id="UP000253153"/>
    </source>
</evidence>
<dbReference type="AlphaFoldDB" id="A0A366S6P7"/>
<reference evidence="2 3" key="1">
    <citation type="submission" date="2018-06" db="EMBL/GenBank/DDBJ databases">
        <title>Fusarium incarnatum-equiseti species complex species 28.</title>
        <authorList>
            <person name="Gardiner D.M."/>
        </authorList>
    </citation>
    <scope>NUCLEOTIDE SEQUENCE [LARGE SCALE GENOMIC DNA]</scope>
    <source>
        <strain evidence="2 3">FIESC_28</strain>
    </source>
</reference>
<dbReference type="RefSeq" id="XP_031019588.1">
    <property type="nucleotide sequence ID" value="XM_031156417.1"/>
</dbReference>
<organism evidence="2 3">
    <name type="scientific">Fusarium coffeatum</name>
    <dbReference type="NCBI Taxonomy" id="231269"/>
    <lineage>
        <taxon>Eukaryota</taxon>
        <taxon>Fungi</taxon>
        <taxon>Dikarya</taxon>
        <taxon>Ascomycota</taxon>
        <taxon>Pezizomycotina</taxon>
        <taxon>Sordariomycetes</taxon>
        <taxon>Hypocreomycetidae</taxon>
        <taxon>Hypocreales</taxon>
        <taxon>Nectriaceae</taxon>
        <taxon>Fusarium</taxon>
        <taxon>Fusarium incarnatum-equiseti species complex</taxon>
    </lineage>
</organism>
<proteinExistence type="predicted"/>
<dbReference type="EMBL" id="QKXC01000047">
    <property type="protein sequence ID" value="RBR24997.1"/>
    <property type="molecule type" value="Genomic_DNA"/>
</dbReference>
<sequence length="127" mass="14084">MGMEIRRRNTEGDVFCIRKRQMRVSDKGTAALAQTHDLGSQANKAKKPTIQSNVEDIPKGIGFQLCMHFHDDVAVNVYPTKGYLPTNLLRIKSQLPSRAKSRPSGTGNCQLEVGGCENGHDRAAYQR</sequence>
<comment type="caution">
    <text evidence="2">The sequence shown here is derived from an EMBL/GenBank/DDBJ whole genome shotgun (WGS) entry which is preliminary data.</text>
</comment>
<dbReference type="OrthoDB" id="10485249at2759"/>
<dbReference type="GeneID" id="41991713"/>
<feature type="region of interest" description="Disordered" evidence="1">
    <location>
        <begin position="95"/>
        <end position="127"/>
    </location>
</feature>
<name>A0A366S6P7_9HYPO</name>
<evidence type="ECO:0000313" key="2">
    <source>
        <dbReference type="EMBL" id="RBR24997.1"/>
    </source>
</evidence>